<comment type="caution">
    <text evidence="9">The sequence shown here is derived from an EMBL/GenBank/DDBJ whole genome shotgun (WGS) entry which is preliminary data.</text>
</comment>
<reference evidence="9 10" key="1">
    <citation type="journal article" date="2016" name="Nat. Commun.">
        <title>Thousands of microbial genomes shed light on interconnected biogeochemical processes in an aquifer system.</title>
        <authorList>
            <person name="Anantharaman K."/>
            <person name="Brown C.T."/>
            <person name="Hug L.A."/>
            <person name="Sharon I."/>
            <person name="Castelle C.J."/>
            <person name="Probst A.J."/>
            <person name="Thomas B.C."/>
            <person name="Singh A."/>
            <person name="Wilkins M.J."/>
            <person name="Karaoz U."/>
            <person name="Brodie E.L."/>
            <person name="Williams K.H."/>
            <person name="Hubbard S.S."/>
            <person name="Banfield J.F."/>
        </authorList>
    </citation>
    <scope>NUCLEOTIDE SEQUENCE [LARGE SCALE GENOMIC DNA]</scope>
</reference>
<dbReference type="GO" id="GO:0008720">
    <property type="term" value="F:D-lactate dehydrogenase (NAD+) activity"/>
    <property type="evidence" value="ECO:0007669"/>
    <property type="project" value="TreeGrafter"/>
</dbReference>
<dbReference type="PANTHER" id="PTHR11748:SF111">
    <property type="entry name" value="D-LACTATE DEHYDROGENASE, MITOCHONDRIAL-RELATED"/>
    <property type="match status" value="1"/>
</dbReference>
<dbReference type="InterPro" id="IPR036318">
    <property type="entry name" value="FAD-bd_PCMH-like_sf"/>
</dbReference>
<proteinExistence type="inferred from homology"/>
<evidence type="ECO:0000313" key="10">
    <source>
        <dbReference type="Proteomes" id="UP000176339"/>
    </source>
</evidence>
<accession>A0A1F5P2V0</accession>
<dbReference type="InterPro" id="IPR016166">
    <property type="entry name" value="FAD-bd_PCMH"/>
</dbReference>
<dbReference type="Pfam" id="PF02913">
    <property type="entry name" value="FAD-oxidase_C"/>
    <property type="match status" value="1"/>
</dbReference>
<dbReference type="GO" id="GO:0071949">
    <property type="term" value="F:FAD binding"/>
    <property type="evidence" value="ECO:0007669"/>
    <property type="project" value="InterPro"/>
</dbReference>
<dbReference type="SUPFAM" id="SSF56176">
    <property type="entry name" value="FAD-binding/transporter-associated domain-like"/>
    <property type="match status" value="1"/>
</dbReference>
<dbReference type="Pfam" id="PF01565">
    <property type="entry name" value="FAD_binding_4"/>
    <property type="match status" value="1"/>
</dbReference>
<evidence type="ECO:0000259" key="8">
    <source>
        <dbReference type="PROSITE" id="PS51387"/>
    </source>
</evidence>
<name>A0A1F5P2V0_9BACT</name>
<dbReference type="InterPro" id="IPR004113">
    <property type="entry name" value="FAD-bd_oxidored_4_C"/>
</dbReference>
<keyword evidence="6" id="KW-0560">Oxidoreductase</keyword>
<evidence type="ECO:0000256" key="6">
    <source>
        <dbReference type="ARBA" id="ARBA00023002"/>
    </source>
</evidence>
<dbReference type="EC" id="1.1.2.4" evidence="7"/>
<dbReference type="InterPro" id="IPR016171">
    <property type="entry name" value="Vanillyl_alc_oxidase_C-sub2"/>
</dbReference>
<dbReference type="InterPro" id="IPR016164">
    <property type="entry name" value="FAD-linked_Oxase-like_C"/>
</dbReference>
<dbReference type="SUPFAM" id="SSF55103">
    <property type="entry name" value="FAD-linked oxidases, C-terminal domain"/>
    <property type="match status" value="1"/>
</dbReference>
<dbReference type="AlphaFoldDB" id="A0A1F5P2V0"/>
<dbReference type="InterPro" id="IPR006094">
    <property type="entry name" value="Oxid_FAD_bind_N"/>
</dbReference>
<sequence length="552" mass="62409">MLSEELKKIVKGEVMTDDQSLQKYSRDASLFEVRPEVVVVPKDVEDIKQVVKFVTSAKKKNKNISITPRSAGTDMTGGPLNESIILDLNRHLTRVREVGDGFAVTEPGVFYRDFEAETLRSDQLMPSYPASREICTVGGMVANNAGGEKTLAYGKTEDFVMELNVVFADGNEYAVKPLSKSELEAKIKQGGFEGEVYEKIWGIIGKNEDVIKAAKPNVHKNSAGYYLWNVWNPEKKVFDLTKLIVGSQGTLGIVTQIKFRLVKTKKHDRLAVIFLKNLDVLGDLTQTVLRYKPENFESYDDQTLKMGMKYMGDVIKIMKTNAIKLMLSFIPEVWAGIRFGGIPKLILLVEFTGDDESEINKRLADLAEDLKKYPVGVRITKSNEEEAKYWAFRRESFNLLRHHLHGKRTAPFIDDIVVRPEFLPEFLPQLRAIMAKYPIFYTVAGHMGDGNFHIIPLVDLADPKSKDIIINLSKEVYSLVFKFKGSMTGEHNDGIIRTPFMEQMFGPRLIELFAEVKKAFDSQNIFNPGKKVGLPGRGSDMKYLAEHIIKHN</sequence>
<evidence type="ECO:0000256" key="4">
    <source>
        <dbReference type="ARBA" id="ARBA00022827"/>
    </source>
</evidence>
<evidence type="ECO:0000313" key="9">
    <source>
        <dbReference type="EMBL" id="OGE84155.1"/>
    </source>
</evidence>
<dbReference type="InterPro" id="IPR016169">
    <property type="entry name" value="FAD-bd_PCMH_sub2"/>
</dbReference>
<comment type="similarity">
    <text evidence="2">Belongs to the FAD-binding oxidoreductase/transferase type 4 family.</text>
</comment>
<feature type="domain" description="FAD-binding PCMH-type" evidence="8">
    <location>
        <begin position="31"/>
        <end position="264"/>
    </location>
</feature>
<keyword evidence="3" id="KW-0285">Flavoprotein</keyword>
<evidence type="ECO:0000256" key="1">
    <source>
        <dbReference type="ARBA" id="ARBA00001974"/>
    </source>
</evidence>
<dbReference type="GO" id="GO:0004458">
    <property type="term" value="F:D-lactate dehydrogenase (cytochrome) activity"/>
    <property type="evidence" value="ECO:0007669"/>
    <property type="project" value="UniProtKB-EC"/>
</dbReference>
<evidence type="ECO:0000256" key="5">
    <source>
        <dbReference type="ARBA" id="ARBA00022946"/>
    </source>
</evidence>
<gene>
    <name evidence="9" type="ORF">A2846_04010</name>
</gene>
<evidence type="ECO:0000256" key="3">
    <source>
        <dbReference type="ARBA" id="ARBA00022630"/>
    </source>
</evidence>
<evidence type="ECO:0000256" key="2">
    <source>
        <dbReference type="ARBA" id="ARBA00008000"/>
    </source>
</evidence>
<keyword evidence="5" id="KW-0809">Transit peptide</keyword>
<evidence type="ECO:0000256" key="7">
    <source>
        <dbReference type="ARBA" id="ARBA00038897"/>
    </source>
</evidence>
<organism evidence="9 10">
    <name type="scientific">Candidatus Doudnabacteria bacterium RIFCSPHIGHO2_01_FULL_49_9</name>
    <dbReference type="NCBI Taxonomy" id="1817827"/>
    <lineage>
        <taxon>Bacteria</taxon>
        <taxon>Candidatus Doudnaibacteriota</taxon>
    </lineage>
</organism>
<dbReference type="Gene3D" id="1.10.45.10">
    <property type="entry name" value="Vanillyl-alcohol Oxidase, Chain A, domain 4"/>
    <property type="match status" value="1"/>
</dbReference>
<dbReference type="PANTHER" id="PTHR11748">
    <property type="entry name" value="D-LACTATE DEHYDROGENASE"/>
    <property type="match status" value="1"/>
</dbReference>
<dbReference type="Proteomes" id="UP000176339">
    <property type="component" value="Unassembled WGS sequence"/>
</dbReference>
<keyword evidence="4" id="KW-0274">FAD</keyword>
<protein>
    <recommendedName>
        <fullName evidence="7">D-lactate dehydrogenase (cytochrome)</fullName>
        <ecNumber evidence="7">1.1.2.4</ecNumber>
    </recommendedName>
</protein>
<dbReference type="PROSITE" id="PS51387">
    <property type="entry name" value="FAD_PCMH"/>
    <property type="match status" value="1"/>
</dbReference>
<dbReference type="GO" id="GO:1903457">
    <property type="term" value="P:lactate catabolic process"/>
    <property type="evidence" value="ECO:0007669"/>
    <property type="project" value="TreeGrafter"/>
</dbReference>
<comment type="cofactor">
    <cofactor evidence="1">
        <name>FAD</name>
        <dbReference type="ChEBI" id="CHEBI:57692"/>
    </cofactor>
</comment>
<dbReference type="Gene3D" id="3.30.70.2740">
    <property type="match status" value="1"/>
</dbReference>
<dbReference type="EMBL" id="MFEN01000024">
    <property type="protein sequence ID" value="OGE84155.1"/>
    <property type="molecule type" value="Genomic_DNA"/>
</dbReference>
<dbReference type="Gene3D" id="3.30.465.10">
    <property type="match status" value="2"/>
</dbReference>